<dbReference type="PROSITE" id="PS51186">
    <property type="entry name" value="GNAT"/>
    <property type="match status" value="1"/>
</dbReference>
<keyword evidence="2 4" id="KW-0677">Repeat</keyword>
<gene>
    <name evidence="4" type="primary">mshD</name>
    <name evidence="6" type="ORF">HMPREF9997_02671</name>
</gene>
<evidence type="ECO:0000313" key="7">
    <source>
        <dbReference type="Proteomes" id="UP000010445"/>
    </source>
</evidence>
<feature type="binding site" evidence="4">
    <location>
        <begin position="65"/>
        <end position="67"/>
    </location>
    <ligand>
        <name>acetyl-CoA</name>
        <dbReference type="ChEBI" id="CHEBI:57288"/>
        <label>1</label>
    </ligand>
</feature>
<feature type="binding site" evidence="4">
    <location>
        <begin position="217"/>
        <end position="219"/>
    </location>
    <ligand>
        <name>acetyl-CoA</name>
        <dbReference type="ChEBI" id="CHEBI:57288"/>
        <label>2</label>
    </ligand>
</feature>
<dbReference type="STRING" id="1035195.HMPREF9997_02671"/>
<organism evidence="6 7">
    <name type="scientific">Corynebacterium durum F0235</name>
    <dbReference type="NCBI Taxonomy" id="1035195"/>
    <lineage>
        <taxon>Bacteria</taxon>
        <taxon>Bacillati</taxon>
        <taxon>Actinomycetota</taxon>
        <taxon>Actinomycetes</taxon>
        <taxon>Mycobacteriales</taxon>
        <taxon>Corynebacteriaceae</taxon>
        <taxon>Corynebacterium</taxon>
    </lineage>
</organism>
<dbReference type="eggNOG" id="COG0456">
    <property type="taxonomic scope" value="Bacteria"/>
</dbReference>
<comment type="subunit">
    <text evidence="4">Monomer.</text>
</comment>
<dbReference type="AlphaFoldDB" id="L1M9I6"/>
<dbReference type="Gene3D" id="3.40.630.30">
    <property type="match status" value="1"/>
</dbReference>
<feature type="binding site" evidence="4">
    <location>
        <begin position="73"/>
        <end position="78"/>
    </location>
    <ligand>
        <name>acetyl-CoA</name>
        <dbReference type="ChEBI" id="CHEBI:57288"/>
        <label>1</label>
    </ligand>
</feature>
<dbReference type="PIRSF" id="PIRSF021524">
    <property type="entry name" value="MSH_acetyltransferase"/>
    <property type="match status" value="1"/>
</dbReference>
<evidence type="ECO:0000313" key="6">
    <source>
        <dbReference type="EMBL" id="EKX87893.1"/>
    </source>
</evidence>
<dbReference type="InterPro" id="IPR050680">
    <property type="entry name" value="YpeA/RimI_acetyltransf"/>
</dbReference>
<reference evidence="6 7" key="1">
    <citation type="submission" date="2012-05" db="EMBL/GenBank/DDBJ databases">
        <authorList>
            <person name="Weinstock G."/>
            <person name="Sodergren E."/>
            <person name="Lobos E.A."/>
            <person name="Fulton L."/>
            <person name="Fulton R."/>
            <person name="Courtney L."/>
            <person name="Fronick C."/>
            <person name="O'Laughlin M."/>
            <person name="Godfrey J."/>
            <person name="Wilson R.M."/>
            <person name="Miner T."/>
            <person name="Farmer C."/>
            <person name="Delehaunty K."/>
            <person name="Cordes M."/>
            <person name="Minx P."/>
            <person name="Tomlinson C."/>
            <person name="Chen J."/>
            <person name="Wollam A."/>
            <person name="Pepin K.H."/>
            <person name="Bhonagiri V."/>
            <person name="Zhang X."/>
            <person name="Suruliraj S."/>
            <person name="Warren W."/>
            <person name="Mitreva M."/>
            <person name="Mardis E.R."/>
            <person name="Wilson R.K."/>
        </authorList>
    </citation>
    <scope>NUCLEOTIDE SEQUENCE [LARGE SCALE GENOMIC DNA]</scope>
    <source>
        <strain evidence="6 7">F0235</strain>
    </source>
</reference>
<feature type="binding site" evidence="4">
    <location>
        <position position="166"/>
    </location>
    <ligand>
        <name>1D-myo-inositol 2-(L-cysteinylamino)-2-deoxy-alpha-D-glucopyranoside</name>
        <dbReference type="ChEBI" id="CHEBI:58887"/>
    </ligand>
</feature>
<comment type="catalytic activity">
    <reaction evidence="4">
        <text>1D-myo-inositol 2-(L-cysteinylamino)-2-deoxy-alpha-D-glucopyranoside + acetyl-CoA = mycothiol + CoA + H(+)</text>
        <dbReference type="Rhea" id="RHEA:26172"/>
        <dbReference type="ChEBI" id="CHEBI:15378"/>
        <dbReference type="ChEBI" id="CHEBI:16768"/>
        <dbReference type="ChEBI" id="CHEBI:57287"/>
        <dbReference type="ChEBI" id="CHEBI:57288"/>
        <dbReference type="ChEBI" id="CHEBI:58887"/>
        <dbReference type="EC" id="2.3.1.189"/>
    </reaction>
</comment>
<dbReference type="InterPro" id="IPR016181">
    <property type="entry name" value="Acyl_CoA_acyltransferase"/>
</dbReference>
<dbReference type="GO" id="GO:0035447">
    <property type="term" value="F:mycothiol synthase activity"/>
    <property type="evidence" value="ECO:0007669"/>
    <property type="project" value="UniProtKB-UniRule"/>
</dbReference>
<proteinExistence type="inferred from homology"/>
<dbReference type="SUPFAM" id="SSF55729">
    <property type="entry name" value="Acyl-CoA N-acyltransferases (Nat)"/>
    <property type="match status" value="2"/>
</dbReference>
<keyword evidence="3 4" id="KW-0012">Acyltransferase</keyword>
<comment type="similarity">
    <text evidence="4">Belongs to the acetyltransferase family. MshD subfamily.</text>
</comment>
<dbReference type="HAMAP" id="MF_01698">
    <property type="entry name" value="MshD"/>
    <property type="match status" value="1"/>
</dbReference>
<keyword evidence="1 4" id="KW-0808">Transferase</keyword>
<accession>L1M9I6</accession>
<dbReference type="HOGENOM" id="CLU_068014_0_0_11"/>
<comment type="caution">
    <text evidence="6">The sequence shown here is derived from an EMBL/GenBank/DDBJ whole genome shotgun (WGS) entry which is preliminary data.</text>
</comment>
<comment type="function">
    <text evidence="4">Catalyzes the transfer of acetyl from acetyl-CoA to desacetylmycothiol (Cys-GlcN-Ins) to form mycothiol.</text>
</comment>
<feature type="binding site" evidence="4">
    <location>
        <begin position="224"/>
        <end position="230"/>
    </location>
    <ligand>
        <name>acetyl-CoA</name>
        <dbReference type="ChEBI" id="CHEBI:57288"/>
        <label>2</label>
    </ligand>
</feature>
<name>L1M9I6_9CORY</name>
<sequence length="284" mass="30847">MRIHNGTVPDTVLIDAATTHDGVAPLSEQFLRGLSEPELGHTHAYILADEQVVALAAGDGASWELVVHPAYRRRGLGTALLESLGESAHVWAHGNLPAAKGLAAARGWASIRELLVMGVDWVPAETQLPDNMTCLNLDESAERFGRDAVLDAWLAANNEAFDWHPEQGGWDRARLDQAMAASWFNPADVLLLWDGDQLAGFHWTKRHSAELGEVYVVGLAAAYRGRGLGDPLVRLGLNHLAEAGMGRIILYVEADNVPAVAAYEKLGFEEVENHVLYAHESAEN</sequence>
<dbReference type="Pfam" id="PF13508">
    <property type="entry name" value="Acetyltransf_7"/>
    <property type="match status" value="1"/>
</dbReference>
<feature type="binding site" evidence="4">
    <location>
        <position position="251"/>
    </location>
    <ligand>
        <name>1D-myo-inositol 2-(L-cysteinylamino)-2-deoxy-alpha-D-glucopyranoside</name>
        <dbReference type="ChEBI" id="CHEBI:58887"/>
    </ligand>
</feature>
<dbReference type="CDD" id="cd04301">
    <property type="entry name" value="NAT_SF"/>
    <property type="match status" value="2"/>
</dbReference>
<dbReference type="NCBIfam" id="TIGR03448">
    <property type="entry name" value="mycothiol_MshD"/>
    <property type="match status" value="1"/>
</dbReference>
<keyword evidence="7" id="KW-1185">Reference proteome</keyword>
<evidence type="ECO:0000256" key="4">
    <source>
        <dbReference type="HAMAP-Rule" id="MF_01698"/>
    </source>
</evidence>
<dbReference type="EMBL" id="AMEM01000041">
    <property type="protein sequence ID" value="EKX87893.1"/>
    <property type="molecule type" value="Genomic_DNA"/>
</dbReference>
<dbReference type="InterPro" id="IPR017813">
    <property type="entry name" value="Mycothiol_AcTrfase"/>
</dbReference>
<dbReference type="EC" id="2.3.1.189" evidence="4"/>
<comment type="caution">
    <text evidence="4">Lacks conserved residue(s) required for the propagation of feature annotation.</text>
</comment>
<feature type="binding site" evidence="4">
    <location>
        <position position="205"/>
    </location>
    <ligand>
        <name>1D-myo-inositol 2-(L-cysteinylamino)-2-deoxy-alpha-D-glucopyranoside</name>
        <dbReference type="ChEBI" id="CHEBI:58887"/>
    </ligand>
</feature>
<dbReference type="PATRIC" id="fig|1035195.3.peg.2392"/>
<dbReference type="RefSeq" id="WP_006062474.1">
    <property type="nucleotide sequence ID" value="NZ_KB290824.1"/>
</dbReference>
<dbReference type="Pfam" id="PF00583">
    <property type="entry name" value="Acetyltransf_1"/>
    <property type="match status" value="1"/>
</dbReference>
<dbReference type="OrthoDB" id="3208058at2"/>
<feature type="binding site" evidence="4">
    <location>
        <position position="213"/>
    </location>
    <ligand>
        <name>1D-myo-inositol 2-(L-cysteinylamino)-2-deoxy-alpha-D-glucopyranoside</name>
        <dbReference type="ChEBI" id="CHEBI:58887"/>
    </ligand>
</feature>
<dbReference type="Proteomes" id="UP000010445">
    <property type="component" value="Unassembled WGS sequence"/>
</dbReference>
<dbReference type="GO" id="GO:0010125">
    <property type="term" value="P:mycothiol biosynthetic process"/>
    <property type="evidence" value="ECO:0007669"/>
    <property type="project" value="UniProtKB-UniRule"/>
</dbReference>
<evidence type="ECO:0000259" key="5">
    <source>
        <dbReference type="PROSITE" id="PS51186"/>
    </source>
</evidence>
<feature type="binding site" evidence="4">
    <location>
        <position position="28"/>
    </location>
    <ligand>
        <name>1D-myo-inositol 2-(L-cysteinylamino)-2-deoxy-alpha-D-glucopyranoside</name>
        <dbReference type="ChEBI" id="CHEBI:58887"/>
    </ligand>
</feature>
<feature type="domain" description="N-acetyltransferase" evidence="5">
    <location>
        <begin position="135"/>
        <end position="284"/>
    </location>
</feature>
<evidence type="ECO:0000256" key="1">
    <source>
        <dbReference type="ARBA" id="ARBA00022679"/>
    </source>
</evidence>
<dbReference type="PANTHER" id="PTHR43420">
    <property type="entry name" value="ACETYLTRANSFERASE"/>
    <property type="match status" value="1"/>
</dbReference>
<evidence type="ECO:0000256" key="2">
    <source>
        <dbReference type="ARBA" id="ARBA00022737"/>
    </source>
</evidence>
<dbReference type="InterPro" id="IPR000182">
    <property type="entry name" value="GNAT_dom"/>
</dbReference>
<evidence type="ECO:0000256" key="3">
    <source>
        <dbReference type="ARBA" id="ARBA00023315"/>
    </source>
</evidence>
<protein>
    <recommendedName>
        <fullName evidence="4">Mycothiol acetyltransferase</fullName>
        <shortName evidence="4">MSH acetyltransferase</shortName>
        <ecNumber evidence="4">2.3.1.189</ecNumber>
    </recommendedName>
    <alternativeName>
        <fullName evidence="4">Mycothiol synthase</fullName>
    </alternativeName>
</protein>